<keyword evidence="8" id="KW-0573">Peptidoglycan synthesis</keyword>
<dbReference type="InterPro" id="IPR050396">
    <property type="entry name" value="Glycosyltr_51/Transpeptidase"/>
</dbReference>
<dbReference type="InterPro" id="IPR012338">
    <property type="entry name" value="Beta-lactam/transpept-like"/>
</dbReference>
<dbReference type="EC" id="2.4.99.28" evidence="12"/>
<evidence type="ECO:0000256" key="13">
    <source>
        <dbReference type="ARBA" id="ARBA00049902"/>
    </source>
</evidence>
<feature type="domain" description="Glycosyl transferase family 51" evidence="14">
    <location>
        <begin position="2"/>
        <end position="122"/>
    </location>
</feature>
<name>X1NRL4_9ZZZZ</name>
<comment type="caution">
    <text evidence="15">The sequence shown here is derived from an EMBL/GenBank/DDBJ whole genome shotgun (WGS) entry which is preliminary data.</text>
</comment>
<keyword evidence="2" id="KW-1003">Cell membrane</keyword>
<dbReference type="SUPFAM" id="SSF56601">
    <property type="entry name" value="beta-lactamase/transpeptidase-like"/>
    <property type="match status" value="1"/>
</dbReference>
<dbReference type="GO" id="GO:0004180">
    <property type="term" value="F:carboxypeptidase activity"/>
    <property type="evidence" value="ECO:0007669"/>
    <property type="project" value="UniProtKB-KW"/>
</dbReference>
<evidence type="ECO:0000259" key="14">
    <source>
        <dbReference type="Pfam" id="PF00912"/>
    </source>
</evidence>
<reference evidence="15" key="1">
    <citation type="journal article" date="2014" name="Front. Microbiol.">
        <title>High frequency of phylogenetically diverse reductive dehalogenase-homologous genes in deep subseafloor sedimentary metagenomes.</title>
        <authorList>
            <person name="Kawai M."/>
            <person name="Futagami T."/>
            <person name="Toyoda A."/>
            <person name="Takaki Y."/>
            <person name="Nishi S."/>
            <person name="Hori S."/>
            <person name="Arai W."/>
            <person name="Tsubouchi T."/>
            <person name="Morono Y."/>
            <person name="Uchiyama I."/>
            <person name="Ito T."/>
            <person name="Fujiyama A."/>
            <person name="Inagaki F."/>
            <person name="Takami H."/>
        </authorList>
    </citation>
    <scope>NUCLEOTIDE SEQUENCE</scope>
    <source>
        <strain evidence="15">Expedition CK06-06</strain>
    </source>
</reference>
<evidence type="ECO:0000256" key="1">
    <source>
        <dbReference type="ARBA" id="ARBA00004236"/>
    </source>
</evidence>
<evidence type="ECO:0000256" key="4">
    <source>
        <dbReference type="ARBA" id="ARBA00022670"/>
    </source>
</evidence>
<protein>
    <recommendedName>
        <fullName evidence="12">peptidoglycan glycosyltransferase</fullName>
        <ecNumber evidence="12">2.4.99.28</ecNumber>
    </recommendedName>
</protein>
<dbReference type="Gene3D" id="3.40.710.10">
    <property type="entry name" value="DD-peptidase/beta-lactamase superfamily"/>
    <property type="match status" value="1"/>
</dbReference>
<dbReference type="GO" id="GO:0030288">
    <property type="term" value="C:outer membrane-bounded periplasmic space"/>
    <property type="evidence" value="ECO:0007669"/>
    <property type="project" value="TreeGrafter"/>
</dbReference>
<dbReference type="GO" id="GO:0008360">
    <property type="term" value="P:regulation of cell shape"/>
    <property type="evidence" value="ECO:0007669"/>
    <property type="project" value="UniProtKB-KW"/>
</dbReference>
<comment type="subcellular location">
    <subcellularLocation>
        <location evidence="1">Cell membrane</location>
    </subcellularLocation>
</comment>
<gene>
    <name evidence="15" type="ORF">S06H3_39830</name>
</gene>
<keyword evidence="4" id="KW-0645">Protease</keyword>
<evidence type="ECO:0000256" key="6">
    <source>
        <dbReference type="ARBA" id="ARBA00022679"/>
    </source>
</evidence>
<evidence type="ECO:0000256" key="10">
    <source>
        <dbReference type="ARBA" id="ARBA00023268"/>
    </source>
</evidence>
<dbReference type="GO" id="GO:0071555">
    <property type="term" value="P:cell wall organization"/>
    <property type="evidence" value="ECO:0007669"/>
    <property type="project" value="UniProtKB-KW"/>
</dbReference>
<keyword evidence="5" id="KW-0328">Glycosyltransferase</keyword>
<dbReference type="InterPro" id="IPR001264">
    <property type="entry name" value="Glyco_trans_51"/>
</dbReference>
<accession>X1NRL4</accession>
<keyword evidence="11" id="KW-0961">Cell wall biogenesis/degradation</keyword>
<keyword evidence="6" id="KW-0808">Transferase</keyword>
<dbReference type="AlphaFoldDB" id="X1NRL4"/>
<dbReference type="GO" id="GO:0005886">
    <property type="term" value="C:plasma membrane"/>
    <property type="evidence" value="ECO:0007669"/>
    <property type="project" value="UniProtKB-SubCell"/>
</dbReference>
<evidence type="ECO:0000256" key="2">
    <source>
        <dbReference type="ARBA" id="ARBA00022475"/>
    </source>
</evidence>
<evidence type="ECO:0000256" key="3">
    <source>
        <dbReference type="ARBA" id="ARBA00022645"/>
    </source>
</evidence>
<sequence>DLKAGQWIQGASTITQQYVKNIYLSPEKTFRRKINEALIAIQLERNYTKDKILEMYLNTINFGSGAYGIEKASEVYFGIDASELDLPQSALLAGLLTAPELYSPFNDVEKAKLRRDLVLKLMYEQELIETSQYLNALAAPIILNEKSTSGSDQFGSRIAPYFVDYVKQNLYDQKFSDYDVFKGGLRIYTTLDINLQQKAENAVKKVFPEEIGPSYSLISINPDNGYICALIGGKDYSTSKFNIATQGKRQPGSVFKVPVLIKSIMQ</sequence>
<feature type="non-terminal residue" evidence="15">
    <location>
        <position position="1"/>
    </location>
</feature>
<dbReference type="GO" id="GO:0009252">
    <property type="term" value="P:peptidoglycan biosynthetic process"/>
    <property type="evidence" value="ECO:0007669"/>
    <property type="project" value="UniProtKB-KW"/>
</dbReference>
<dbReference type="GO" id="GO:0006508">
    <property type="term" value="P:proteolysis"/>
    <property type="evidence" value="ECO:0007669"/>
    <property type="project" value="UniProtKB-KW"/>
</dbReference>
<keyword evidence="3" id="KW-0121">Carboxypeptidase</keyword>
<dbReference type="GO" id="GO:0008955">
    <property type="term" value="F:peptidoglycan glycosyltransferase activity"/>
    <property type="evidence" value="ECO:0007669"/>
    <property type="project" value="UniProtKB-EC"/>
</dbReference>
<proteinExistence type="predicted"/>
<evidence type="ECO:0000313" key="15">
    <source>
        <dbReference type="EMBL" id="GAI46238.1"/>
    </source>
</evidence>
<organism evidence="15">
    <name type="scientific">marine sediment metagenome</name>
    <dbReference type="NCBI Taxonomy" id="412755"/>
    <lineage>
        <taxon>unclassified sequences</taxon>
        <taxon>metagenomes</taxon>
        <taxon>ecological metagenomes</taxon>
    </lineage>
</organism>
<feature type="non-terminal residue" evidence="15">
    <location>
        <position position="266"/>
    </location>
</feature>
<keyword evidence="7" id="KW-0133">Cell shape</keyword>
<keyword evidence="9" id="KW-0472">Membrane</keyword>
<keyword evidence="10" id="KW-0511">Multifunctional enzyme</keyword>
<evidence type="ECO:0000256" key="5">
    <source>
        <dbReference type="ARBA" id="ARBA00022676"/>
    </source>
</evidence>
<evidence type="ECO:0000256" key="12">
    <source>
        <dbReference type="ARBA" id="ARBA00044770"/>
    </source>
</evidence>
<keyword evidence="4" id="KW-0378">Hydrolase</keyword>
<dbReference type="PANTHER" id="PTHR32282:SF11">
    <property type="entry name" value="PENICILLIN-BINDING PROTEIN 1B"/>
    <property type="match status" value="1"/>
</dbReference>
<dbReference type="SUPFAM" id="SSF53955">
    <property type="entry name" value="Lysozyme-like"/>
    <property type="match status" value="1"/>
</dbReference>
<evidence type="ECO:0000256" key="9">
    <source>
        <dbReference type="ARBA" id="ARBA00023136"/>
    </source>
</evidence>
<dbReference type="Gene3D" id="1.10.3810.10">
    <property type="entry name" value="Biosynthetic peptidoglycan transglycosylase-like"/>
    <property type="match status" value="1"/>
</dbReference>
<dbReference type="PANTHER" id="PTHR32282">
    <property type="entry name" value="BINDING PROTEIN TRANSPEPTIDASE, PUTATIVE-RELATED"/>
    <property type="match status" value="1"/>
</dbReference>
<dbReference type="InterPro" id="IPR036950">
    <property type="entry name" value="PBP_transglycosylase"/>
</dbReference>
<dbReference type="EMBL" id="BARV01024393">
    <property type="protein sequence ID" value="GAI46238.1"/>
    <property type="molecule type" value="Genomic_DNA"/>
</dbReference>
<evidence type="ECO:0000256" key="11">
    <source>
        <dbReference type="ARBA" id="ARBA00023316"/>
    </source>
</evidence>
<evidence type="ECO:0000256" key="8">
    <source>
        <dbReference type="ARBA" id="ARBA00022984"/>
    </source>
</evidence>
<dbReference type="Pfam" id="PF00912">
    <property type="entry name" value="Transgly"/>
    <property type="match status" value="1"/>
</dbReference>
<comment type="catalytic activity">
    <reaction evidence="13">
        <text>[GlcNAc-(1-&gt;4)-Mur2Ac(oyl-L-Ala-gamma-D-Glu-L-Lys-D-Ala-D-Ala)](n)-di-trans,octa-cis-undecaprenyl diphosphate + beta-D-GlcNAc-(1-&gt;4)-Mur2Ac(oyl-L-Ala-gamma-D-Glu-L-Lys-D-Ala-D-Ala)-di-trans,octa-cis-undecaprenyl diphosphate = [GlcNAc-(1-&gt;4)-Mur2Ac(oyl-L-Ala-gamma-D-Glu-L-Lys-D-Ala-D-Ala)](n+1)-di-trans,octa-cis-undecaprenyl diphosphate + di-trans,octa-cis-undecaprenyl diphosphate + H(+)</text>
        <dbReference type="Rhea" id="RHEA:23708"/>
        <dbReference type="Rhea" id="RHEA-COMP:9602"/>
        <dbReference type="Rhea" id="RHEA-COMP:9603"/>
        <dbReference type="ChEBI" id="CHEBI:15378"/>
        <dbReference type="ChEBI" id="CHEBI:58405"/>
        <dbReference type="ChEBI" id="CHEBI:60033"/>
        <dbReference type="ChEBI" id="CHEBI:78435"/>
        <dbReference type="EC" id="2.4.99.28"/>
    </reaction>
</comment>
<dbReference type="InterPro" id="IPR023346">
    <property type="entry name" value="Lysozyme-like_dom_sf"/>
</dbReference>
<evidence type="ECO:0000256" key="7">
    <source>
        <dbReference type="ARBA" id="ARBA00022960"/>
    </source>
</evidence>